<evidence type="ECO:0000313" key="2">
    <source>
        <dbReference type="Proteomes" id="UP001162483"/>
    </source>
</evidence>
<name>A0ABN9HMH0_9NEOB</name>
<accession>A0ABN9HMH0</accession>
<gene>
    <name evidence="1" type="ORF">SPARVUS_LOCUS16384761</name>
</gene>
<dbReference type="EMBL" id="CATNWA010021510">
    <property type="protein sequence ID" value="CAI9622990.1"/>
    <property type="molecule type" value="Genomic_DNA"/>
</dbReference>
<keyword evidence="2" id="KW-1185">Reference proteome</keyword>
<proteinExistence type="predicted"/>
<protein>
    <submittedName>
        <fullName evidence="1">Uncharacterized protein</fullName>
    </submittedName>
</protein>
<evidence type="ECO:0000313" key="1">
    <source>
        <dbReference type="EMBL" id="CAI9622990.1"/>
    </source>
</evidence>
<feature type="non-terminal residue" evidence="1">
    <location>
        <position position="1"/>
    </location>
</feature>
<comment type="caution">
    <text evidence="1">The sequence shown here is derived from an EMBL/GenBank/DDBJ whole genome shotgun (WGS) entry which is preliminary data.</text>
</comment>
<organism evidence="1 2">
    <name type="scientific">Staurois parvus</name>
    <dbReference type="NCBI Taxonomy" id="386267"/>
    <lineage>
        <taxon>Eukaryota</taxon>
        <taxon>Metazoa</taxon>
        <taxon>Chordata</taxon>
        <taxon>Craniata</taxon>
        <taxon>Vertebrata</taxon>
        <taxon>Euteleostomi</taxon>
        <taxon>Amphibia</taxon>
        <taxon>Batrachia</taxon>
        <taxon>Anura</taxon>
        <taxon>Neobatrachia</taxon>
        <taxon>Ranoidea</taxon>
        <taxon>Ranidae</taxon>
        <taxon>Staurois</taxon>
    </lineage>
</organism>
<sequence>TVCKEKYFFYFPKNDKKKNKTKKKQNTTSKKLAMPLMKYVRLSTLQKGVIWGYLYCSDILGPQEISLAVSTSGLINIQIYTIVCELYNFHTHTHILIWVIFTKDM</sequence>
<reference evidence="1" key="1">
    <citation type="submission" date="2023-05" db="EMBL/GenBank/DDBJ databases">
        <authorList>
            <person name="Stuckert A."/>
        </authorList>
    </citation>
    <scope>NUCLEOTIDE SEQUENCE</scope>
</reference>
<dbReference type="Proteomes" id="UP001162483">
    <property type="component" value="Unassembled WGS sequence"/>
</dbReference>